<feature type="chain" id="PRO_5038394239" evidence="1">
    <location>
        <begin position="25"/>
        <end position="153"/>
    </location>
</feature>
<name>A0A9D1DMM4_9FIRM</name>
<dbReference type="Pfam" id="PF14270">
    <property type="entry name" value="DUF4358"/>
    <property type="match status" value="1"/>
</dbReference>
<organism evidence="2 3">
    <name type="scientific">Candidatus Scatomorpha intestinigallinarum</name>
    <dbReference type="NCBI Taxonomy" id="2840923"/>
    <lineage>
        <taxon>Bacteria</taxon>
        <taxon>Bacillati</taxon>
        <taxon>Bacillota</taxon>
        <taxon>Clostridia</taxon>
        <taxon>Eubacteriales</taxon>
        <taxon>Candidatus Scatomorpha</taxon>
    </lineage>
</organism>
<dbReference type="InterPro" id="IPR025648">
    <property type="entry name" value="DUF4358"/>
</dbReference>
<keyword evidence="1" id="KW-0732">Signal</keyword>
<dbReference type="EMBL" id="DVHH01000203">
    <property type="protein sequence ID" value="HIR55631.1"/>
    <property type="molecule type" value="Genomic_DNA"/>
</dbReference>
<evidence type="ECO:0000256" key="1">
    <source>
        <dbReference type="SAM" id="SignalP"/>
    </source>
</evidence>
<reference evidence="2" key="1">
    <citation type="submission" date="2020-10" db="EMBL/GenBank/DDBJ databases">
        <authorList>
            <person name="Gilroy R."/>
        </authorList>
    </citation>
    <scope>NUCLEOTIDE SEQUENCE</scope>
    <source>
        <strain evidence="2">ChiGjej3B3-7149</strain>
    </source>
</reference>
<comment type="caution">
    <text evidence="2">The sequence shown here is derived from an EMBL/GenBank/DDBJ whole genome shotgun (WGS) entry which is preliminary data.</text>
</comment>
<sequence length="153" mass="16016">MKKRITAALLALCLVLPLAACGQAAEPELDIDAFGEELYAAGKFGETLYALDEAVAQGLYGTGDDTRCWVRAGTGATAEELAVFETADAEAAAALVTKLEARNADRIENYSSYIPSEVPKLEDAVIISGGRYVVLCVAEDASGVREAAQKALG</sequence>
<feature type="signal peptide" evidence="1">
    <location>
        <begin position="1"/>
        <end position="24"/>
    </location>
</feature>
<accession>A0A9D1DMM4</accession>
<proteinExistence type="predicted"/>
<reference evidence="2" key="2">
    <citation type="journal article" date="2021" name="PeerJ">
        <title>Extensive microbial diversity within the chicken gut microbiome revealed by metagenomics and culture.</title>
        <authorList>
            <person name="Gilroy R."/>
            <person name="Ravi A."/>
            <person name="Getino M."/>
            <person name="Pursley I."/>
            <person name="Horton D.L."/>
            <person name="Alikhan N.F."/>
            <person name="Baker D."/>
            <person name="Gharbi K."/>
            <person name="Hall N."/>
            <person name="Watson M."/>
            <person name="Adriaenssens E.M."/>
            <person name="Foster-Nyarko E."/>
            <person name="Jarju S."/>
            <person name="Secka A."/>
            <person name="Antonio M."/>
            <person name="Oren A."/>
            <person name="Chaudhuri R.R."/>
            <person name="La Ragione R."/>
            <person name="Hildebrand F."/>
            <person name="Pallen M.J."/>
        </authorList>
    </citation>
    <scope>NUCLEOTIDE SEQUENCE</scope>
    <source>
        <strain evidence="2">ChiGjej3B3-7149</strain>
    </source>
</reference>
<evidence type="ECO:0000313" key="2">
    <source>
        <dbReference type="EMBL" id="HIR55631.1"/>
    </source>
</evidence>
<evidence type="ECO:0000313" key="3">
    <source>
        <dbReference type="Proteomes" id="UP000824238"/>
    </source>
</evidence>
<dbReference type="Proteomes" id="UP000824238">
    <property type="component" value="Unassembled WGS sequence"/>
</dbReference>
<gene>
    <name evidence="2" type="ORF">IAD36_08575</name>
</gene>
<dbReference type="AlphaFoldDB" id="A0A9D1DMM4"/>
<protein>
    <submittedName>
        <fullName evidence="2">DUF4358 domain-containing protein</fullName>
    </submittedName>
</protein>